<name>A0AAU3GUS0_9ACTN</name>
<evidence type="ECO:0008006" key="2">
    <source>
        <dbReference type="Google" id="ProtNLM"/>
    </source>
</evidence>
<evidence type="ECO:0000313" key="1">
    <source>
        <dbReference type="EMBL" id="WTY95918.1"/>
    </source>
</evidence>
<reference evidence="1" key="1">
    <citation type="submission" date="2022-10" db="EMBL/GenBank/DDBJ databases">
        <title>The complete genomes of actinobacterial strains from the NBC collection.</title>
        <authorList>
            <person name="Joergensen T.S."/>
            <person name="Alvarez Arevalo M."/>
            <person name="Sterndorff E.B."/>
            <person name="Faurdal D."/>
            <person name="Vuksanovic O."/>
            <person name="Mourched A.-S."/>
            <person name="Charusanti P."/>
            <person name="Shaw S."/>
            <person name="Blin K."/>
            <person name="Weber T."/>
        </authorList>
    </citation>
    <scope>NUCLEOTIDE SEQUENCE</scope>
    <source>
        <strain evidence="1">NBC_01401</strain>
    </source>
</reference>
<proteinExistence type="predicted"/>
<accession>A0AAU3GUS0</accession>
<dbReference type="EMBL" id="CP109535">
    <property type="protein sequence ID" value="WTY95918.1"/>
    <property type="molecule type" value="Genomic_DNA"/>
</dbReference>
<sequence>MKTLLPDKGESFEEGAVGFMAGLPRGLGKCELSGGGKDLDIRYSRIQDPDFTWETVQRNVSKPGNIPISLGEAGGYIGGGSVELFVDCPYEKGRKDLLRVVVGIGGVPKIEDSAMKANISGLAADVARAVARDVVGCEGAADLPDGAPKIG</sequence>
<protein>
    <recommendedName>
        <fullName evidence="2">Peptidase M17 leucyl aminopeptidase N-terminal domain-containing protein</fullName>
    </recommendedName>
</protein>
<dbReference type="AlphaFoldDB" id="A0AAU3GUS0"/>
<organism evidence="1">
    <name type="scientific">Streptomyces sp. NBC_01401</name>
    <dbReference type="NCBI Taxonomy" id="2903854"/>
    <lineage>
        <taxon>Bacteria</taxon>
        <taxon>Bacillati</taxon>
        <taxon>Actinomycetota</taxon>
        <taxon>Actinomycetes</taxon>
        <taxon>Kitasatosporales</taxon>
        <taxon>Streptomycetaceae</taxon>
        <taxon>Streptomyces</taxon>
    </lineage>
</organism>
<gene>
    <name evidence="1" type="ORF">OG626_13880</name>
</gene>